<evidence type="ECO:0000256" key="1">
    <source>
        <dbReference type="SAM" id="MobiDB-lite"/>
    </source>
</evidence>
<dbReference type="InterPro" id="IPR001466">
    <property type="entry name" value="Beta-lactam-related"/>
</dbReference>
<reference evidence="3 4" key="1">
    <citation type="submission" date="2016-06" db="EMBL/GenBank/DDBJ databases">
        <title>Complete genome sequences of Bordetella bronchialis and Bordetella flabilis.</title>
        <authorList>
            <person name="LiPuma J.J."/>
            <person name="Spilker T."/>
        </authorList>
    </citation>
    <scope>NUCLEOTIDE SEQUENCE [LARGE SCALE GENOMIC DNA]</scope>
    <source>
        <strain evidence="3 4">AU10664</strain>
    </source>
</reference>
<sequence length="381" mass="40105">MESPNDLKQTVDRLFAPLIGSSANPEKGKSVGILVGVTLQGTRFHFAYGDVGLHQGSGSVPYPEMVVFIGSNSKVVTATLLALSAIKSGTAANLDTPVASLLPGNTRIDQTCGEILLWHLATHSAGFPDGPCGPRSGLGNYPFTSMRGFLDTYTQPYAPGQTWFYSNQGFALLGVLMSHALTGSGASSDWDGSYKNWANLAVNDIARPLGMANTQVDYRKVLGKVVQGYTYTDRGGPAYNKIDPPDWVMSSAGLGAGALSATLDDMLQFLEAQCSPPGSELGQAILYTQQPCPSDNELSMGLGWQLSNGYLDKNGGVAGYETYMAFDPSNQIGVFAFGNTSGGTGGDNITQHGRLLLGALRGTPADRSKFPKPTDNPACPG</sequence>
<dbReference type="AlphaFoldDB" id="A0A193GIU3"/>
<evidence type="ECO:0000313" key="4">
    <source>
        <dbReference type="Proteomes" id="UP000091926"/>
    </source>
</evidence>
<organism evidence="3 4">
    <name type="scientific">Bordetella flabilis</name>
    <dbReference type="NCBI Taxonomy" id="463014"/>
    <lineage>
        <taxon>Bacteria</taxon>
        <taxon>Pseudomonadati</taxon>
        <taxon>Pseudomonadota</taxon>
        <taxon>Betaproteobacteria</taxon>
        <taxon>Burkholderiales</taxon>
        <taxon>Alcaligenaceae</taxon>
        <taxon>Bordetella</taxon>
    </lineage>
</organism>
<keyword evidence="4" id="KW-1185">Reference proteome</keyword>
<evidence type="ECO:0000259" key="2">
    <source>
        <dbReference type="Pfam" id="PF00144"/>
    </source>
</evidence>
<gene>
    <name evidence="3" type="ORF">BAU07_21415</name>
</gene>
<dbReference type="SUPFAM" id="SSF56601">
    <property type="entry name" value="beta-lactamase/transpeptidase-like"/>
    <property type="match status" value="1"/>
</dbReference>
<evidence type="ECO:0000313" key="3">
    <source>
        <dbReference type="EMBL" id="ANN79341.1"/>
    </source>
</evidence>
<name>A0A193GIU3_9BORD</name>
<dbReference type="PANTHER" id="PTHR46825">
    <property type="entry name" value="D-ALANYL-D-ALANINE-CARBOXYPEPTIDASE/ENDOPEPTIDASE AMPH"/>
    <property type="match status" value="1"/>
</dbReference>
<dbReference type="Gene3D" id="3.40.710.10">
    <property type="entry name" value="DD-peptidase/beta-lactamase superfamily"/>
    <property type="match status" value="1"/>
</dbReference>
<dbReference type="PANTHER" id="PTHR46825:SF8">
    <property type="entry name" value="BETA-LACTAMASE-RELATED"/>
    <property type="match status" value="1"/>
</dbReference>
<dbReference type="STRING" id="463014.BAU07_21415"/>
<accession>A0A193GIU3</accession>
<protein>
    <recommendedName>
        <fullName evidence="2">Beta-lactamase-related domain-containing protein</fullName>
    </recommendedName>
</protein>
<dbReference type="KEGG" id="bfz:BAU07_21415"/>
<dbReference type="EMBL" id="CP016172">
    <property type="protein sequence ID" value="ANN79341.1"/>
    <property type="molecule type" value="Genomic_DNA"/>
</dbReference>
<dbReference type="InterPro" id="IPR012338">
    <property type="entry name" value="Beta-lactam/transpept-like"/>
</dbReference>
<feature type="domain" description="Beta-lactamase-related" evidence="2">
    <location>
        <begin position="26"/>
        <end position="348"/>
    </location>
</feature>
<dbReference type="OrthoDB" id="5377431at2"/>
<dbReference type="InterPro" id="IPR050491">
    <property type="entry name" value="AmpC-like"/>
</dbReference>
<proteinExistence type="predicted"/>
<dbReference type="Proteomes" id="UP000091926">
    <property type="component" value="Chromosome"/>
</dbReference>
<feature type="region of interest" description="Disordered" evidence="1">
    <location>
        <begin position="362"/>
        <end position="381"/>
    </location>
</feature>
<dbReference type="RefSeq" id="WP_066662217.1">
    <property type="nucleotide sequence ID" value="NZ_CBCSCL010000007.1"/>
</dbReference>
<dbReference type="Pfam" id="PF00144">
    <property type="entry name" value="Beta-lactamase"/>
    <property type="match status" value="1"/>
</dbReference>